<feature type="compositionally biased region" description="Basic residues" evidence="1">
    <location>
        <begin position="1"/>
        <end position="23"/>
    </location>
</feature>
<reference evidence="2" key="1">
    <citation type="journal article" date="2019" name="Sci. Rep.">
        <title>Draft genome of Tanacetum cinerariifolium, the natural source of mosquito coil.</title>
        <authorList>
            <person name="Yamashiro T."/>
            <person name="Shiraishi A."/>
            <person name="Satake H."/>
            <person name="Nakayama K."/>
        </authorList>
    </citation>
    <scope>NUCLEOTIDE SEQUENCE</scope>
</reference>
<protein>
    <submittedName>
        <fullName evidence="2">Uncharacterized protein</fullName>
    </submittedName>
</protein>
<comment type="caution">
    <text evidence="2">The sequence shown here is derived from an EMBL/GenBank/DDBJ whole genome shotgun (WGS) entry which is preliminary data.</text>
</comment>
<feature type="region of interest" description="Disordered" evidence="1">
    <location>
        <begin position="1"/>
        <end position="35"/>
    </location>
</feature>
<evidence type="ECO:0000256" key="1">
    <source>
        <dbReference type="SAM" id="MobiDB-lite"/>
    </source>
</evidence>
<sequence>GVGGRRAQHQPRVRPVGNHHRRPAAGPCYLPQPRQNALVPNVDTIKGAAGDDGIAKKRKLGRVADDVHRAPEKRMKRENQRREGSGKGLKKAR</sequence>
<feature type="non-terminal residue" evidence="2">
    <location>
        <position position="1"/>
    </location>
</feature>
<accession>A0A699WYX0</accession>
<dbReference type="EMBL" id="BKCJ011788673">
    <property type="protein sequence ID" value="GFD52982.1"/>
    <property type="molecule type" value="Genomic_DNA"/>
</dbReference>
<feature type="compositionally biased region" description="Basic and acidic residues" evidence="1">
    <location>
        <begin position="62"/>
        <end position="85"/>
    </location>
</feature>
<proteinExistence type="predicted"/>
<organism evidence="2">
    <name type="scientific">Tanacetum cinerariifolium</name>
    <name type="common">Dalmatian daisy</name>
    <name type="synonym">Chrysanthemum cinerariifolium</name>
    <dbReference type="NCBI Taxonomy" id="118510"/>
    <lineage>
        <taxon>Eukaryota</taxon>
        <taxon>Viridiplantae</taxon>
        <taxon>Streptophyta</taxon>
        <taxon>Embryophyta</taxon>
        <taxon>Tracheophyta</taxon>
        <taxon>Spermatophyta</taxon>
        <taxon>Magnoliopsida</taxon>
        <taxon>eudicotyledons</taxon>
        <taxon>Gunneridae</taxon>
        <taxon>Pentapetalae</taxon>
        <taxon>asterids</taxon>
        <taxon>campanulids</taxon>
        <taxon>Asterales</taxon>
        <taxon>Asteraceae</taxon>
        <taxon>Asteroideae</taxon>
        <taxon>Anthemideae</taxon>
        <taxon>Anthemidinae</taxon>
        <taxon>Tanacetum</taxon>
    </lineage>
</organism>
<dbReference type="AlphaFoldDB" id="A0A699WYX0"/>
<name>A0A699WYX0_TANCI</name>
<feature type="region of interest" description="Disordered" evidence="1">
    <location>
        <begin position="48"/>
        <end position="93"/>
    </location>
</feature>
<evidence type="ECO:0000313" key="2">
    <source>
        <dbReference type="EMBL" id="GFD52982.1"/>
    </source>
</evidence>
<gene>
    <name evidence="2" type="ORF">Tci_924951</name>
</gene>